<comment type="caution">
    <text evidence="1">The sequence shown here is derived from an EMBL/GenBank/DDBJ whole genome shotgun (WGS) entry which is preliminary data.</text>
</comment>
<dbReference type="FunFam" id="3.40.50.880:FF:000030">
    <property type="entry name" value="Gamma-glutamyl-gamma-aminobutyrate hydrolase PuuD"/>
    <property type="match status" value="1"/>
</dbReference>
<dbReference type="AlphaFoldDB" id="A0AAE3IVX6"/>
<gene>
    <name evidence="1" type="ORF">OEV98_13725</name>
</gene>
<dbReference type="PANTHER" id="PTHR43235">
    <property type="entry name" value="GLUTAMINE AMIDOTRANSFERASE PB2B2.05-RELATED"/>
    <property type="match status" value="1"/>
</dbReference>
<evidence type="ECO:0000313" key="1">
    <source>
        <dbReference type="EMBL" id="MCU9614598.1"/>
    </source>
</evidence>
<dbReference type="InterPro" id="IPR011697">
    <property type="entry name" value="Peptidase_C26"/>
</dbReference>
<dbReference type="Proteomes" id="UP001209318">
    <property type="component" value="Unassembled WGS sequence"/>
</dbReference>
<dbReference type="Pfam" id="PF07722">
    <property type="entry name" value="Peptidase_C26"/>
    <property type="match status" value="1"/>
</dbReference>
<dbReference type="Gene3D" id="3.40.50.880">
    <property type="match status" value="1"/>
</dbReference>
<dbReference type="InterPro" id="IPR029062">
    <property type="entry name" value="Class_I_gatase-like"/>
</dbReference>
<dbReference type="PANTHER" id="PTHR43235:SF1">
    <property type="entry name" value="GLUTAMINE AMIDOTRANSFERASE PB2B2.05-RELATED"/>
    <property type="match status" value="1"/>
</dbReference>
<keyword evidence="2" id="KW-1185">Reference proteome</keyword>
<protein>
    <submittedName>
        <fullName evidence="1">Gamma-glutamyl-gamma-aminobutyrate hydrolase family protein</fullName>
    </submittedName>
</protein>
<evidence type="ECO:0000313" key="2">
    <source>
        <dbReference type="Proteomes" id="UP001209318"/>
    </source>
</evidence>
<sequence>MKRPVIGVMPLYDEEKESYWMLPSYLKGIVEAGGIPIILPLINDSEAIKQLVESLDGFLLTGGQDVNPELYGERASSLCGKPLLARDTLEEFVIKYALEADKPILGICRGLQILNAVLGGTLYQDIPTQVNEGKTIVHQQEKPYDTPIHAIHIEKNSLLYDLYQQECVLVNSLHHQGIKTLAKSLHCEALAEDGIVEAAFMPGKKFVHALQWHPEYMLEVDEPSRKLFQSFVTHCVKLRKLS</sequence>
<name>A0AAE3IVX6_9BACI</name>
<proteinExistence type="predicted"/>
<dbReference type="GO" id="GO:0005829">
    <property type="term" value="C:cytosol"/>
    <property type="evidence" value="ECO:0007669"/>
    <property type="project" value="TreeGrafter"/>
</dbReference>
<dbReference type="SUPFAM" id="SSF52317">
    <property type="entry name" value="Class I glutamine amidotransferase-like"/>
    <property type="match status" value="1"/>
</dbReference>
<dbReference type="PROSITE" id="PS51273">
    <property type="entry name" value="GATASE_TYPE_1"/>
    <property type="match status" value="1"/>
</dbReference>
<dbReference type="InterPro" id="IPR044668">
    <property type="entry name" value="PuuD-like"/>
</dbReference>
<dbReference type="CDD" id="cd01745">
    <property type="entry name" value="GATase1_2"/>
    <property type="match status" value="1"/>
</dbReference>
<dbReference type="EMBL" id="JAOUSF010000004">
    <property type="protein sequence ID" value="MCU9614598.1"/>
    <property type="molecule type" value="Genomic_DNA"/>
</dbReference>
<accession>A0AAE3IVX6</accession>
<organism evidence="1 2">
    <name type="scientific">Perspicuibacillus lycopersici</name>
    <dbReference type="NCBI Taxonomy" id="1325689"/>
    <lineage>
        <taxon>Bacteria</taxon>
        <taxon>Bacillati</taxon>
        <taxon>Bacillota</taxon>
        <taxon>Bacilli</taxon>
        <taxon>Bacillales</taxon>
        <taxon>Bacillaceae</taxon>
        <taxon>Perspicuibacillus</taxon>
    </lineage>
</organism>
<dbReference type="GO" id="GO:0016811">
    <property type="term" value="F:hydrolase activity, acting on carbon-nitrogen (but not peptide) bonds, in linear amides"/>
    <property type="evidence" value="ECO:0007669"/>
    <property type="project" value="InterPro"/>
</dbReference>
<keyword evidence="1" id="KW-0378">Hydrolase</keyword>
<dbReference type="RefSeq" id="WP_263073898.1">
    <property type="nucleotide sequence ID" value="NZ_JAOUSF010000004.1"/>
</dbReference>
<reference evidence="1" key="1">
    <citation type="submission" date="2022-10" db="EMBL/GenBank/DDBJ databases">
        <title>Description of Fervidibacillus gen. nov. in the family Fervidibacillaceae fam. nov. with two species, Fervidibacillus albus sp. nov., and Fervidibacillus halotolerans sp. nov., isolated from tidal flat sediments.</title>
        <authorList>
            <person name="Kwon K.K."/>
            <person name="Yang S.-H."/>
        </authorList>
    </citation>
    <scope>NUCLEOTIDE SEQUENCE</scope>
    <source>
        <strain evidence="1">JCM 19140</strain>
    </source>
</reference>